<accession>A0AC58TM90</accession>
<protein>
    <submittedName>
        <fullName evidence="2">2-alkenal reductase (NADP(+)-dependent)-like</fullName>
    </submittedName>
</protein>
<name>A0AC58TM90_TOBAC</name>
<dbReference type="Proteomes" id="UP000790787">
    <property type="component" value="Chromosome 21"/>
</dbReference>
<dbReference type="RefSeq" id="XP_075098336.1">
    <property type="nucleotide sequence ID" value="XM_075242235.1"/>
</dbReference>
<reference evidence="2" key="2">
    <citation type="submission" date="2025-08" db="UniProtKB">
        <authorList>
            <consortium name="RefSeq"/>
        </authorList>
    </citation>
    <scope>IDENTIFICATION</scope>
    <source>
        <tissue evidence="2">Leaf</tissue>
    </source>
</reference>
<evidence type="ECO:0000313" key="2">
    <source>
        <dbReference type="RefSeq" id="XP_075098336.1"/>
    </source>
</evidence>
<evidence type="ECO:0000313" key="1">
    <source>
        <dbReference type="Proteomes" id="UP000790787"/>
    </source>
</evidence>
<gene>
    <name evidence="2" type="primary">LOC107789312</name>
</gene>
<sequence>MAEEVSNKQVILKNYVTGYPKESDMEIKNVTIKLKVPEGSNDVVVKNLYLSCDPYMRSRMRKIEGSYVESFAPGSASVLHHEAFLRIRKEHDVEVRSLTEKNDSYRLLSEKL</sequence>
<organism evidence="1 2">
    <name type="scientific">Nicotiana tabacum</name>
    <name type="common">Common tobacco</name>
    <dbReference type="NCBI Taxonomy" id="4097"/>
    <lineage>
        <taxon>Eukaryota</taxon>
        <taxon>Viridiplantae</taxon>
        <taxon>Streptophyta</taxon>
        <taxon>Embryophyta</taxon>
        <taxon>Tracheophyta</taxon>
        <taxon>Spermatophyta</taxon>
        <taxon>Magnoliopsida</taxon>
        <taxon>eudicotyledons</taxon>
        <taxon>Gunneridae</taxon>
        <taxon>Pentapetalae</taxon>
        <taxon>asterids</taxon>
        <taxon>lamiids</taxon>
        <taxon>Solanales</taxon>
        <taxon>Solanaceae</taxon>
        <taxon>Nicotianoideae</taxon>
        <taxon>Nicotianeae</taxon>
        <taxon>Nicotiana</taxon>
    </lineage>
</organism>
<proteinExistence type="predicted"/>
<keyword evidence="1" id="KW-1185">Reference proteome</keyword>
<reference evidence="1" key="1">
    <citation type="journal article" date="2014" name="Nat. Commun.">
        <title>The tobacco genome sequence and its comparison with those of tomato and potato.</title>
        <authorList>
            <person name="Sierro N."/>
            <person name="Battey J.N."/>
            <person name="Ouadi S."/>
            <person name="Bakaher N."/>
            <person name="Bovet L."/>
            <person name="Willig A."/>
            <person name="Goepfert S."/>
            <person name="Peitsch M.C."/>
            <person name="Ivanov N.V."/>
        </authorList>
    </citation>
    <scope>NUCLEOTIDE SEQUENCE [LARGE SCALE GENOMIC DNA]</scope>
</reference>